<protein>
    <submittedName>
        <fullName evidence="1">Uncharacterized protein</fullName>
    </submittedName>
</protein>
<accession>A0A1G8THH6</accession>
<proteinExistence type="predicted"/>
<reference evidence="2" key="1">
    <citation type="submission" date="2016-10" db="EMBL/GenBank/DDBJ databases">
        <authorList>
            <person name="Varghese N."/>
            <person name="Submissions S."/>
        </authorList>
    </citation>
    <scope>NUCLEOTIDE SEQUENCE [LARGE SCALE GENOMIC DNA]</scope>
    <source>
        <strain evidence="2">ATCC 700689</strain>
    </source>
</reference>
<keyword evidence="2" id="KW-1185">Reference proteome</keyword>
<dbReference type="EMBL" id="FNCO01000028">
    <property type="protein sequence ID" value="SDJ40355.1"/>
    <property type="molecule type" value="Genomic_DNA"/>
</dbReference>
<dbReference type="RefSeq" id="WP_143024537.1">
    <property type="nucleotide sequence ID" value="NZ_FNCO01000028.1"/>
</dbReference>
<dbReference type="OrthoDB" id="6481051at2"/>
<name>A0A1G8THH6_9PSED</name>
<sequence>MGAVMTPHEFIEKSVHDELAKQGFKEGICFSVSRNAVDYYRQRSMFKKNVIADVLSWSKKKAKELSR</sequence>
<organism evidence="1 2">
    <name type="scientific">Pseudomonas abietaniphila</name>
    <dbReference type="NCBI Taxonomy" id="89065"/>
    <lineage>
        <taxon>Bacteria</taxon>
        <taxon>Pseudomonadati</taxon>
        <taxon>Pseudomonadota</taxon>
        <taxon>Gammaproteobacteria</taxon>
        <taxon>Pseudomonadales</taxon>
        <taxon>Pseudomonadaceae</taxon>
        <taxon>Pseudomonas</taxon>
    </lineage>
</organism>
<evidence type="ECO:0000313" key="2">
    <source>
        <dbReference type="Proteomes" id="UP000182894"/>
    </source>
</evidence>
<dbReference type="STRING" id="89065.SAMN05216605_12866"/>
<gene>
    <name evidence="1" type="ORF">SAMN05216605_12866</name>
</gene>
<evidence type="ECO:0000313" key="1">
    <source>
        <dbReference type="EMBL" id="SDJ40355.1"/>
    </source>
</evidence>
<dbReference type="AlphaFoldDB" id="A0A1G8THH6"/>
<dbReference type="Proteomes" id="UP000182894">
    <property type="component" value="Unassembled WGS sequence"/>
</dbReference>